<comment type="subunit">
    <text evidence="5">Part of the 30S ribosomal subunit.</text>
</comment>
<dbReference type="AlphaFoldDB" id="A0A088CKI1"/>
<evidence type="ECO:0000313" key="6">
    <source>
        <dbReference type="EMBL" id="AID67804.1"/>
    </source>
</evidence>
<comment type="function">
    <text evidence="5">Binds 16S rRNA, required for the assembly of 30S particles.</text>
</comment>
<geneLocation type="chloroplast" evidence="6"/>
<dbReference type="Gene3D" id="1.10.287.1480">
    <property type="match status" value="1"/>
</dbReference>
<dbReference type="GO" id="GO:0003735">
    <property type="term" value="F:structural constituent of ribosome"/>
    <property type="evidence" value="ECO:0007669"/>
    <property type="project" value="InterPro"/>
</dbReference>
<comment type="similarity">
    <text evidence="1 5">Belongs to the universal ribosomal protein uS14 family.</text>
</comment>
<dbReference type="InterPro" id="IPR023036">
    <property type="entry name" value="Ribosomal_uS14_bac/plastid"/>
</dbReference>
<proteinExistence type="inferred from homology"/>
<keyword evidence="6" id="KW-0150">Chloroplast</keyword>
<gene>
    <name evidence="5 6" type="primary">rps14</name>
</gene>
<dbReference type="EMBL" id="KJ746601">
    <property type="protein sequence ID" value="AID67804.1"/>
    <property type="molecule type" value="Genomic_DNA"/>
</dbReference>
<accession>A0A088CKI1</accession>
<evidence type="ECO:0000256" key="1">
    <source>
        <dbReference type="ARBA" id="ARBA00009083"/>
    </source>
</evidence>
<dbReference type="GO" id="GO:0019843">
    <property type="term" value="F:rRNA binding"/>
    <property type="evidence" value="ECO:0007669"/>
    <property type="project" value="UniProtKB-UniRule"/>
</dbReference>
<keyword evidence="5" id="KW-0694">RNA-binding</keyword>
<dbReference type="GO" id="GO:0015935">
    <property type="term" value="C:small ribosomal subunit"/>
    <property type="evidence" value="ECO:0007669"/>
    <property type="project" value="TreeGrafter"/>
</dbReference>
<sequence length="100" mass="11421">MAKKSVIARNIKRKEMSQKYASLRVWLKSQIKRASNLSTRLRLHALVQSLPKNSSPTRTESRCQVTGRPKAVYRDFGVSRHVFRELANEGLLPGVVKSSW</sequence>
<keyword evidence="3 5" id="KW-0687">Ribonucleoprotein</keyword>
<name>A0A088CKI1_9CHLO</name>
<dbReference type="Pfam" id="PF00253">
    <property type="entry name" value="Ribosomal_S14"/>
    <property type="match status" value="1"/>
</dbReference>
<keyword evidence="5" id="KW-0699">rRNA-binding</keyword>
<dbReference type="InterPro" id="IPR001209">
    <property type="entry name" value="Ribosomal_uS14"/>
</dbReference>
<organism evidence="6">
    <name type="scientific">Chloropicon primus</name>
    <dbReference type="NCBI Taxonomy" id="1764295"/>
    <lineage>
        <taxon>Eukaryota</taxon>
        <taxon>Viridiplantae</taxon>
        <taxon>Chlorophyta</taxon>
        <taxon>Chloropicophyceae</taxon>
        <taxon>Chloropicales</taxon>
        <taxon>Chloropicaceae</taxon>
        <taxon>Chloropicon</taxon>
    </lineage>
</organism>
<dbReference type="PANTHER" id="PTHR19836">
    <property type="entry name" value="30S RIBOSOMAL PROTEIN S14"/>
    <property type="match status" value="1"/>
</dbReference>
<dbReference type="NCBIfam" id="NF006477">
    <property type="entry name" value="PRK08881.1"/>
    <property type="match status" value="1"/>
</dbReference>
<evidence type="ECO:0000256" key="2">
    <source>
        <dbReference type="ARBA" id="ARBA00022980"/>
    </source>
</evidence>
<comment type="subcellular location">
    <subcellularLocation>
        <location evidence="5">Plastid</location>
        <location evidence="5">Chloroplast</location>
    </subcellularLocation>
</comment>
<dbReference type="PANTHER" id="PTHR19836:SF19">
    <property type="entry name" value="SMALL RIBOSOMAL SUBUNIT PROTEIN US14M"/>
    <property type="match status" value="1"/>
</dbReference>
<evidence type="ECO:0000256" key="4">
    <source>
        <dbReference type="ARBA" id="ARBA00035247"/>
    </source>
</evidence>
<evidence type="ECO:0000256" key="3">
    <source>
        <dbReference type="ARBA" id="ARBA00023274"/>
    </source>
</evidence>
<dbReference type="FunFam" id="1.10.287.1480:FF:000001">
    <property type="entry name" value="30S ribosomal protein S14"/>
    <property type="match status" value="1"/>
</dbReference>
<dbReference type="PROSITE" id="PS00527">
    <property type="entry name" value="RIBOSOMAL_S14"/>
    <property type="match status" value="1"/>
</dbReference>
<evidence type="ECO:0000256" key="5">
    <source>
        <dbReference type="HAMAP-Rule" id="MF_00537"/>
    </source>
</evidence>
<dbReference type="HAMAP" id="MF_00537">
    <property type="entry name" value="Ribosomal_uS14_1"/>
    <property type="match status" value="1"/>
</dbReference>
<keyword evidence="6" id="KW-0934">Plastid</keyword>
<dbReference type="InterPro" id="IPR018271">
    <property type="entry name" value="Ribosomal_uS14_CS"/>
</dbReference>
<dbReference type="SUPFAM" id="SSF57716">
    <property type="entry name" value="Glucocorticoid receptor-like (DNA-binding domain)"/>
    <property type="match status" value="1"/>
</dbReference>
<dbReference type="GO" id="GO:0006412">
    <property type="term" value="P:translation"/>
    <property type="evidence" value="ECO:0007669"/>
    <property type="project" value="UniProtKB-UniRule"/>
</dbReference>
<keyword evidence="2 5" id="KW-0689">Ribosomal protein</keyword>
<reference evidence="6" key="1">
    <citation type="journal article" date="2014" name="BMC Genomics">
        <title>Six newly sequenced chloroplast genomes from prasinophyte green algae provide insights into the relationships among prasinophyte lineages and the diversity of streamlined genome architecture in picoplanktonic species.</title>
        <authorList>
            <person name="Lemieux C."/>
            <person name="Otis C."/>
            <person name="Turmel M."/>
        </authorList>
    </citation>
    <scope>NUCLEOTIDE SEQUENCE</scope>
</reference>
<dbReference type="GO" id="GO:0009507">
    <property type="term" value="C:chloroplast"/>
    <property type="evidence" value="ECO:0007669"/>
    <property type="project" value="UniProtKB-SubCell"/>
</dbReference>
<protein>
    <recommendedName>
        <fullName evidence="4 5">Small ribosomal subunit protein uS14c</fullName>
    </recommendedName>
</protein>